<accession>A0A1Y1JSH8</accession>
<dbReference type="OMA" id="TYYQYID"/>
<name>A0A1Y1JSH8_PLAGO</name>
<evidence type="ECO:0000313" key="1">
    <source>
        <dbReference type="EMBL" id="GAW82924.1"/>
    </source>
</evidence>
<keyword evidence="2" id="KW-1185">Reference proteome</keyword>
<proteinExistence type="predicted"/>
<evidence type="ECO:0000313" key="2">
    <source>
        <dbReference type="Proteomes" id="UP000195521"/>
    </source>
</evidence>
<sequence length="325" mass="38437">MSVKKGDINMEEYTESVKNNDKRGDINGEIGTCPRREAKVEEKNFNTSNNCTLENTRNMVKTYIDDYLKRLYFYKDDPKFRESPTMCLEGTEEIENYMIKEKTFVTTYYQYIEIYNNTTNIEEHLEKEEIVYVEMAKYGVTKYKPYIVTKNNKKYIEIPNEEKIKNPIYATVNVPYIIPHLVENETLVVLKKIVQPKIQISNEELQVQVEKYIPCLVPVNVYIPRYFAISAKASDEVKYSVRYVNLSKEQTDTLMKELNPHLNELKKFNDTQLIKMDHYIKESEIQAKNHGLEPPHPQLVVYDLDGNKQVQNYSNFYYIKKKNCL</sequence>
<dbReference type="EMBL" id="BDQF01000014">
    <property type="protein sequence ID" value="GAW82924.1"/>
    <property type="molecule type" value="Genomic_DNA"/>
</dbReference>
<reference evidence="2" key="1">
    <citation type="submission" date="2017-04" db="EMBL/GenBank/DDBJ databases">
        <title>Plasmodium gonderi genome.</title>
        <authorList>
            <person name="Arisue N."/>
            <person name="Honma H."/>
            <person name="Kawai S."/>
            <person name="Tougan T."/>
            <person name="Tanabe K."/>
            <person name="Horii T."/>
        </authorList>
    </citation>
    <scope>NUCLEOTIDE SEQUENCE [LARGE SCALE GENOMIC DNA]</scope>
    <source>
        <strain evidence="2">ATCC 30045</strain>
    </source>
</reference>
<comment type="caution">
    <text evidence="1">The sequence shown here is derived from an EMBL/GenBank/DDBJ whole genome shotgun (WGS) entry which is preliminary data.</text>
</comment>
<dbReference type="RefSeq" id="XP_028545513.1">
    <property type="nucleotide sequence ID" value="XM_028689712.1"/>
</dbReference>
<dbReference type="OrthoDB" id="372049at2759"/>
<organism evidence="1 2">
    <name type="scientific">Plasmodium gonderi</name>
    <dbReference type="NCBI Taxonomy" id="77519"/>
    <lineage>
        <taxon>Eukaryota</taxon>
        <taxon>Sar</taxon>
        <taxon>Alveolata</taxon>
        <taxon>Apicomplexa</taxon>
        <taxon>Aconoidasida</taxon>
        <taxon>Haemosporida</taxon>
        <taxon>Plasmodiidae</taxon>
        <taxon>Plasmodium</taxon>
        <taxon>Plasmodium (Plasmodium)</taxon>
    </lineage>
</organism>
<dbReference type="AlphaFoldDB" id="A0A1Y1JSH8"/>
<gene>
    <name evidence="1" type="ORF">PGO_131960</name>
</gene>
<protein>
    <submittedName>
        <fullName evidence="1">Uncharacterized protein</fullName>
    </submittedName>
</protein>
<dbReference type="Proteomes" id="UP000195521">
    <property type="component" value="Unassembled WGS sequence"/>
</dbReference>
<dbReference type="GeneID" id="39749662"/>